<accession>A0A4Q1RI10</accession>
<organism evidence="2 3">
    <name type="scientific">Blautia faecicola</name>
    <dbReference type="NCBI Taxonomy" id="2509240"/>
    <lineage>
        <taxon>Bacteria</taxon>
        <taxon>Bacillati</taxon>
        <taxon>Bacillota</taxon>
        <taxon>Clostridia</taxon>
        <taxon>Lachnospirales</taxon>
        <taxon>Lachnospiraceae</taxon>
        <taxon>Blautia</taxon>
    </lineage>
</organism>
<sequence>MNTQALKPEVYDQLVIKRILSIMEQKQIKQSDLANLSNIGQSSLSKLLKGEMKLTLQHIFKICTALKIAPEDLIAINKDLSSDLSSFDFEPYTENGIINEQFLNEQIFIRDKNHPAFNGYKDKSFYMYLYSTISSESFLLTGTLSFDTKTSSFCKAKMTLDTGKTDSNNKPIKKCYSGELIISLTMGSCYCLLTNTDIGEICFLNFKHMFLFNQSLECRMGTISSTSSGGNRLPVVQRILISQKPLNIMGDDTSDLEFVKGQLRLNSSKILISKTELDNLQKRYENNQPISEFLENFKSLTVPEEYYLLEESNLKNISLTSDIKTKGIGILRDSSVSPKYSKVSSKTNEFTFEYICGKRNV</sequence>
<dbReference type="SUPFAM" id="SSF47413">
    <property type="entry name" value="lambda repressor-like DNA-binding domains"/>
    <property type="match status" value="1"/>
</dbReference>
<evidence type="ECO:0000313" key="2">
    <source>
        <dbReference type="EMBL" id="RXS75341.1"/>
    </source>
</evidence>
<dbReference type="InterPro" id="IPR010982">
    <property type="entry name" value="Lambda_DNA-bd_dom_sf"/>
</dbReference>
<dbReference type="Proteomes" id="UP000290106">
    <property type="component" value="Unassembled WGS sequence"/>
</dbReference>
<gene>
    <name evidence="2" type="ORF">ETP43_08985</name>
</gene>
<dbReference type="SMART" id="SM00530">
    <property type="entry name" value="HTH_XRE"/>
    <property type="match status" value="1"/>
</dbReference>
<dbReference type="OrthoDB" id="2062347at2"/>
<evidence type="ECO:0000313" key="3">
    <source>
        <dbReference type="Proteomes" id="UP000290106"/>
    </source>
</evidence>
<evidence type="ECO:0000259" key="1">
    <source>
        <dbReference type="PROSITE" id="PS50943"/>
    </source>
</evidence>
<comment type="caution">
    <text evidence="2">The sequence shown here is derived from an EMBL/GenBank/DDBJ whole genome shotgun (WGS) entry which is preliminary data.</text>
</comment>
<dbReference type="InterPro" id="IPR001387">
    <property type="entry name" value="Cro/C1-type_HTH"/>
</dbReference>
<name>A0A4Q1RI10_9FIRM</name>
<protein>
    <submittedName>
        <fullName evidence="2">XRE family transcriptional regulator</fullName>
    </submittedName>
</protein>
<dbReference type="EMBL" id="SDKC01000001">
    <property type="protein sequence ID" value="RXS75341.1"/>
    <property type="molecule type" value="Genomic_DNA"/>
</dbReference>
<keyword evidence="3" id="KW-1185">Reference proteome</keyword>
<dbReference type="AlphaFoldDB" id="A0A4Q1RI10"/>
<proteinExistence type="predicted"/>
<dbReference type="Pfam" id="PF13443">
    <property type="entry name" value="HTH_26"/>
    <property type="match status" value="1"/>
</dbReference>
<reference evidence="2 3" key="1">
    <citation type="submission" date="2019-01" db="EMBL/GenBank/DDBJ databases">
        <title>Blautia sp. nov. KGMB01111 isolated human feces.</title>
        <authorList>
            <person name="Park J.-E."/>
            <person name="Kim J.-S."/>
            <person name="Park S.-H."/>
        </authorList>
    </citation>
    <scope>NUCLEOTIDE SEQUENCE [LARGE SCALE GENOMIC DNA]</scope>
    <source>
        <strain evidence="2 3">KGMB01111</strain>
    </source>
</reference>
<dbReference type="PROSITE" id="PS50943">
    <property type="entry name" value="HTH_CROC1"/>
    <property type="match status" value="1"/>
</dbReference>
<dbReference type="GO" id="GO:0003677">
    <property type="term" value="F:DNA binding"/>
    <property type="evidence" value="ECO:0007669"/>
    <property type="project" value="InterPro"/>
</dbReference>
<dbReference type="Gene3D" id="1.10.260.40">
    <property type="entry name" value="lambda repressor-like DNA-binding domains"/>
    <property type="match status" value="1"/>
</dbReference>
<feature type="domain" description="HTH cro/C1-type" evidence="1">
    <location>
        <begin position="19"/>
        <end position="73"/>
    </location>
</feature>
<dbReference type="RefSeq" id="WP_129257815.1">
    <property type="nucleotide sequence ID" value="NZ_SDKC01000001.1"/>
</dbReference>
<dbReference type="CDD" id="cd00093">
    <property type="entry name" value="HTH_XRE"/>
    <property type="match status" value="1"/>
</dbReference>